<feature type="compositionally biased region" description="Low complexity" evidence="7">
    <location>
        <begin position="117"/>
        <end position="131"/>
    </location>
</feature>
<name>A0A6G1SKD5_9ACAR</name>
<evidence type="ECO:0000256" key="4">
    <source>
        <dbReference type="ARBA" id="ARBA00023054"/>
    </source>
</evidence>
<evidence type="ECO:0000313" key="10">
    <source>
        <dbReference type="EMBL" id="MDE50839.1"/>
    </source>
</evidence>
<feature type="compositionally biased region" description="Basic and acidic residues" evidence="7">
    <location>
        <begin position="99"/>
        <end position="111"/>
    </location>
</feature>
<evidence type="ECO:0000256" key="6">
    <source>
        <dbReference type="SAM" id="Coils"/>
    </source>
</evidence>
<feature type="region of interest" description="Disordered" evidence="7">
    <location>
        <begin position="1"/>
        <end position="31"/>
    </location>
</feature>
<dbReference type="PROSITE" id="PS50826">
    <property type="entry name" value="RUN"/>
    <property type="match status" value="1"/>
</dbReference>
<dbReference type="GO" id="GO:0008270">
    <property type="term" value="F:zinc ion binding"/>
    <property type="evidence" value="ECO:0007669"/>
    <property type="project" value="UniProtKB-KW"/>
</dbReference>
<feature type="compositionally biased region" description="Low complexity" evidence="7">
    <location>
        <begin position="1"/>
        <end position="12"/>
    </location>
</feature>
<dbReference type="InterPro" id="IPR017455">
    <property type="entry name" value="Znf_FYVE-rel"/>
</dbReference>
<dbReference type="SUPFAM" id="SSF140741">
    <property type="entry name" value="RUN domain-like"/>
    <property type="match status" value="1"/>
</dbReference>
<dbReference type="PANTHER" id="PTHR45956:SF6">
    <property type="entry name" value="RUN DOMAIN-CONTAINING PROTEIN"/>
    <property type="match status" value="1"/>
</dbReference>
<feature type="coiled-coil region" evidence="6">
    <location>
        <begin position="638"/>
        <end position="777"/>
    </location>
</feature>
<feature type="compositionally biased region" description="Basic and acidic residues" evidence="7">
    <location>
        <begin position="20"/>
        <end position="31"/>
    </location>
</feature>
<dbReference type="InterPro" id="IPR011011">
    <property type="entry name" value="Znf_FYVE_PHD"/>
</dbReference>
<dbReference type="SUPFAM" id="SSF57903">
    <property type="entry name" value="FYVE/PHD zinc finger"/>
    <property type="match status" value="1"/>
</dbReference>
<dbReference type="Gene3D" id="1.20.58.900">
    <property type="match status" value="1"/>
</dbReference>
<evidence type="ECO:0000256" key="5">
    <source>
        <dbReference type="PROSITE-ProRule" id="PRU00091"/>
    </source>
</evidence>
<feature type="compositionally biased region" description="Low complexity" evidence="7">
    <location>
        <begin position="519"/>
        <end position="539"/>
    </location>
</feature>
<evidence type="ECO:0000256" key="7">
    <source>
        <dbReference type="SAM" id="MobiDB-lite"/>
    </source>
</evidence>
<organism evidence="10">
    <name type="scientific">Aceria tosichella</name>
    <name type="common">wheat curl mite</name>
    <dbReference type="NCBI Taxonomy" id="561515"/>
    <lineage>
        <taxon>Eukaryota</taxon>
        <taxon>Metazoa</taxon>
        <taxon>Ecdysozoa</taxon>
        <taxon>Arthropoda</taxon>
        <taxon>Chelicerata</taxon>
        <taxon>Arachnida</taxon>
        <taxon>Acari</taxon>
        <taxon>Acariformes</taxon>
        <taxon>Trombidiformes</taxon>
        <taxon>Prostigmata</taxon>
        <taxon>Eupodina</taxon>
        <taxon>Eriophyoidea</taxon>
        <taxon>Eriophyidae</taxon>
        <taxon>Eriophyinae</taxon>
        <taxon>Aceriini</taxon>
        <taxon>Aceria</taxon>
    </lineage>
</organism>
<dbReference type="InterPro" id="IPR047335">
    <property type="entry name" value="RUFY1-3"/>
</dbReference>
<proteinExistence type="predicted"/>
<dbReference type="PANTHER" id="PTHR45956">
    <property type="entry name" value="RUN AND FYVE DOMAIN-CONTAINING PROTEIN 2-LIKE PROTEIN"/>
    <property type="match status" value="1"/>
</dbReference>
<keyword evidence="1" id="KW-0479">Metal-binding</keyword>
<evidence type="ECO:0000259" key="9">
    <source>
        <dbReference type="PROSITE" id="PS50826"/>
    </source>
</evidence>
<accession>A0A6G1SKD5</accession>
<keyword evidence="4 6" id="KW-0175">Coiled coil</keyword>
<feature type="domain" description="FYVE-type" evidence="8">
    <location>
        <begin position="834"/>
        <end position="892"/>
    </location>
</feature>
<dbReference type="InterPro" id="IPR000306">
    <property type="entry name" value="Znf_FYVE"/>
</dbReference>
<feature type="region of interest" description="Disordered" evidence="7">
    <location>
        <begin position="506"/>
        <end position="573"/>
    </location>
</feature>
<gene>
    <name evidence="10" type="primary">RUFY3</name>
    <name evidence="10" type="ORF">g.12808</name>
</gene>
<evidence type="ECO:0000256" key="3">
    <source>
        <dbReference type="ARBA" id="ARBA00022833"/>
    </source>
</evidence>
<dbReference type="PROSITE" id="PS50178">
    <property type="entry name" value="ZF_FYVE"/>
    <property type="match status" value="1"/>
</dbReference>
<dbReference type="Pfam" id="PF01363">
    <property type="entry name" value="FYVE"/>
    <property type="match status" value="1"/>
</dbReference>
<dbReference type="InterPro" id="IPR004012">
    <property type="entry name" value="Run_dom"/>
</dbReference>
<feature type="domain" description="RUN" evidence="9">
    <location>
        <begin position="246"/>
        <end position="378"/>
    </location>
</feature>
<dbReference type="InterPro" id="IPR037213">
    <property type="entry name" value="Run_dom_sf"/>
</dbReference>
<protein>
    <submittedName>
        <fullName evidence="10">Protein RUFY3</fullName>
    </submittedName>
</protein>
<dbReference type="CDD" id="cd17681">
    <property type="entry name" value="RUN_RUFY1_like"/>
    <property type="match status" value="1"/>
</dbReference>
<dbReference type="EMBL" id="GGYP01006068">
    <property type="protein sequence ID" value="MDE50839.1"/>
    <property type="molecule type" value="Transcribed_RNA"/>
</dbReference>
<dbReference type="AlphaFoldDB" id="A0A6G1SKD5"/>
<keyword evidence="3" id="KW-0862">Zinc</keyword>
<dbReference type="SMART" id="SM00064">
    <property type="entry name" value="FYVE"/>
    <property type="match status" value="1"/>
</dbReference>
<feature type="region of interest" description="Disordered" evidence="7">
    <location>
        <begin position="67"/>
        <end position="151"/>
    </location>
</feature>
<keyword evidence="2 5" id="KW-0863">Zinc-finger</keyword>
<feature type="coiled-coil region" evidence="6">
    <location>
        <begin position="437"/>
        <end position="471"/>
    </location>
</feature>
<feature type="compositionally biased region" description="Basic and acidic residues" evidence="7">
    <location>
        <begin position="69"/>
        <end position="82"/>
    </location>
</feature>
<dbReference type="Gene3D" id="3.30.40.10">
    <property type="entry name" value="Zinc/RING finger domain, C3HC4 (zinc finger)"/>
    <property type="match status" value="1"/>
</dbReference>
<evidence type="ECO:0000256" key="1">
    <source>
        <dbReference type="ARBA" id="ARBA00022723"/>
    </source>
</evidence>
<evidence type="ECO:0000256" key="2">
    <source>
        <dbReference type="ARBA" id="ARBA00022771"/>
    </source>
</evidence>
<evidence type="ECO:0000259" key="8">
    <source>
        <dbReference type="PROSITE" id="PS50178"/>
    </source>
</evidence>
<dbReference type="Pfam" id="PF02759">
    <property type="entry name" value="RUN"/>
    <property type="match status" value="1"/>
</dbReference>
<dbReference type="SMART" id="SM00593">
    <property type="entry name" value="RUN"/>
    <property type="match status" value="1"/>
</dbReference>
<reference evidence="10" key="1">
    <citation type="submission" date="2018-10" db="EMBL/GenBank/DDBJ databases">
        <title>Transcriptome assembly of Aceria tosichella (Wheat curl mite) Type 2.</title>
        <authorList>
            <person name="Scully E.D."/>
            <person name="Geib S.M."/>
            <person name="Palmer N.A."/>
            <person name="Gupta A.K."/>
            <person name="Sarath G."/>
            <person name="Tatineni S."/>
        </authorList>
    </citation>
    <scope>NUCLEOTIDE SEQUENCE</scope>
    <source>
        <strain evidence="10">LincolnNE</strain>
    </source>
</reference>
<dbReference type="CDD" id="cd15721">
    <property type="entry name" value="FYVE_RUFY1_like"/>
    <property type="match status" value="1"/>
</dbReference>
<sequence length="913" mass="102740">MTMSTDTTVVVSSDEEDHQDETLTKSDTKTIDQLDACSAVNEDSINQIDHGHSESLLDRSYELLPDSRQVSDMEQTDRKDDLIEPNGADQGNSSLDVANNKRNESNHDNSILRKSGSFLSRLTSSTPSSSRYVANDEEKKETQQQTSSNIPSSFANLISSVSFSSGLRSNYSNGSNNDRLDQSAGKLIIETASTATSISVTSETKEQILYKKATLERKNLINLTKLIVKDLISTSLNAGRTIDDQHQCAIHLNNYFTLLDRVLKHGLKQNILTNKASSLWNALDSLPKYLADKRLTSETVRSLAHTKTPDGKIKAWLRIAMMQKKLPEYFNELLANKTELLKDIYNEFAFMMNDEAHVFAGLIIGVNVIDCNFFVKDDNFDMMDDIIDLSPYLRAANSFDEDDQQMAERSMISECKSNQMDKLTAVLDQKNYLEERSVHLESTVSSLRDKIKQLEEQNSRLEIDAKVNEVRIQKLQGGGDGKADNEKLLSSFPALPDALKSLIISSSESKPRQSGQATDASQEANSSSQSTDSNSTSTTVPPNQEPIKAMDAETAGGESKSMSQHPKGSQDLEEQKKLRASLDEYKNLVQDNVKELTGLRERVSILENSYRASLEKIRVLERDLDIQTSMNSERETTIKIYEKDLREKQSLVESLRASLNDAKKMNSDLNERLTNTSEKLKDRLNTVTNLQASLDKWKLENKTLATRLNDKQATLKSVTAQLEQATKTIDELKKYNEKINDELRTERECGQSCYNTVEEQTSKISELTDMTKALQKELEELRPYKEQMIDFKKRCQDYEQSLEEVGYQLRESRLEVERLKENSSVFLDSQWMDSKQVKSCALCQQAFSVTRRKHHCRLCGNVFCQTCSDNKMELASSAKPARVCDTCHAFLLAKFVKSSSSSASNSTASASIT</sequence>
<dbReference type="InterPro" id="IPR013083">
    <property type="entry name" value="Znf_RING/FYVE/PHD"/>
</dbReference>